<evidence type="ECO:0000256" key="1">
    <source>
        <dbReference type="SAM" id="MobiDB-lite"/>
    </source>
</evidence>
<evidence type="ECO:0000313" key="2">
    <source>
        <dbReference type="EMBL" id="CAE6428121.1"/>
    </source>
</evidence>
<sequence>MDNPRDDATLPVLGTPAELEVMDEATDYWADADDNGTEAGGLIDMPSPASLNL</sequence>
<comment type="caution">
    <text evidence="2">The sequence shown here is derived from an EMBL/GenBank/DDBJ whole genome shotgun (WGS) entry which is preliminary data.</text>
</comment>
<dbReference type="Proteomes" id="UP000663831">
    <property type="component" value="Unassembled WGS sequence"/>
</dbReference>
<feature type="region of interest" description="Disordered" evidence="1">
    <location>
        <begin position="33"/>
        <end position="53"/>
    </location>
</feature>
<evidence type="ECO:0000313" key="3">
    <source>
        <dbReference type="Proteomes" id="UP000663831"/>
    </source>
</evidence>
<dbReference type="AlphaFoldDB" id="A0A8H3ANQ1"/>
<reference evidence="2" key="1">
    <citation type="submission" date="2021-01" db="EMBL/GenBank/DDBJ databases">
        <authorList>
            <person name="Kaushik A."/>
        </authorList>
    </citation>
    <scope>NUCLEOTIDE SEQUENCE</scope>
    <source>
        <strain evidence="2">AG3-1AP</strain>
    </source>
</reference>
<name>A0A8H3ANQ1_9AGAM</name>
<accession>A0A8H3ANQ1</accession>
<dbReference type="EMBL" id="CAJMWV010001125">
    <property type="protein sequence ID" value="CAE6428121.1"/>
    <property type="molecule type" value="Genomic_DNA"/>
</dbReference>
<organism evidence="2 3">
    <name type="scientific">Rhizoctonia solani</name>
    <dbReference type="NCBI Taxonomy" id="456999"/>
    <lineage>
        <taxon>Eukaryota</taxon>
        <taxon>Fungi</taxon>
        <taxon>Dikarya</taxon>
        <taxon>Basidiomycota</taxon>
        <taxon>Agaricomycotina</taxon>
        <taxon>Agaricomycetes</taxon>
        <taxon>Cantharellales</taxon>
        <taxon>Ceratobasidiaceae</taxon>
        <taxon>Rhizoctonia</taxon>
    </lineage>
</organism>
<gene>
    <name evidence="2" type="ORF">RDB_LOCUS40438</name>
</gene>
<protein>
    <submittedName>
        <fullName evidence="2">Uncharacterized protein</fullName>
    </submittedName>
</protein>
<proteinExistence type="predicted"/>